<keyword evidence="2" id="KW-0812">Transmembrane</keyword>
<dbReference type="OrthoDB" id="6412730at2"/>
<feature type="transmembrane region" description="Helical" evidence="2">
    <location>
        <begin position="985"/>
        <end position="1012"/>
    </location>
</feature>
<dbReference type="AlphaFoldDB" id="A0A3L8PR23"/>
<accession>A0A3L8PR23</accession>
<keyword evidence="4" id="KW-1185">Reference proteome</keyword>
<sequence length="1097" mass="119187">MGLSSALQLANGIQQATKLAEKAYNHTPSAETLAQAGLSVGIGLATAGPLGGIVGLGYSCAKHHVDNAVDKIVDAFHGALPTECKGANVAKYTSQGLKLGLHGVVTGSLAPQGVVYGTVKSMSGIVGGQLTVNGVNALQDRAGVAKDSYGRRFLNFITASTAGYLSSQAAGCAMDAVTEYVYPTEPMQLDGVGVENSLHVDDDIDTFEDARDTFDNPELNQLHLKEQLLKQSGNKVQTMRHILSIDPTNETDSQPETHHINQRSTLPQCAQLVANGKGREWYVPFPDNSSDRKTTNDIFNVPLDYSNLSTAINNAKCTPVVRYFDNNNATTGLTLKFSGLHITPPIFSNCSENGEATLSVYISGLNYSGEILNPFNTSNQCEPPDKVAYGCSPENYTTPMVKGAEAINSTVVRDVIVGNNQINVGLNISDDTLINDTQSGKLIPWKNIRRQIANAKVTNYCYGNKILNIEFLNETIWEELLNATQVQQEACEQLAETYNTSVVPLENLIQTLSTGGVKLPPNTFIQNGNHRIPWVNLTAELEKLEAIGECKTQGGWLSVPIETIETAFGNAVKSIQSDCSSSIELLPFNSSGYTIDQIVQQFQAVTPEFGSIGLSIAPNQPIIVNGYPYSWRNISGFINRQLCIAYPNASDETTPAFKLIEKQDIIDALNQFSACVNFTAFEHTGQTIELASLLAAADNQSVLELPLNAVVSQGDSYTSWALLRQQLRENDTSGACIESQRRLSGLSRTKITAAFEAAPKASFSDTSTCINSTFYQYAYQARPLKWAELNATLEEDAYAYQYGIAIDPEQIVERDGRLYLWSDIESFLNADKVCLSVDTSNSSGKMLFSPKVYRNLSPLEVEQAIDEVHQLAAASFCDIPTAIPYSETPLSAEAVANLTQGLSRPNRSEAFVINPEQKIQSQDVTLTWQEIYPFLLETHKCSIDDELAAKSLTTEDINLAIAKVPLTSEPATEISTPSSSINVGAIVGGTVAGTALLIAVVVPVTIIGLVVFDIKVNDGKTIERIRDRMNVLLRRAGKQVMSNTQVVEFIVENKEQTEQVFLGELQETAPPETAIEIETSMPQRLPPPSLEAKKDKQ</sequence>
<name>A0A3L8PR23_9GAMM</name>
<dbReference type="Proteomes" id="UP000281474">
    <property type="component" value="Unassembled WGS sequence"/>
</dbReference>
<dbReference type="EMBL" id="QZEI01000134">
    <property type="protein sequence ID" value="RLV57830.1"/>
    <property type="molecule type" value="Genomic_DNA"/>
</dbReference>
<organism evidence="3 4">
    <name type="scientific">Parashewanella curva</name>
    <dbReference type="NCBI Taxonomy" id="2338552"/>
    <lineage>
        <taxon>Bacteria</taxon>
        <taxon>Pseudomonadati</taxon>
        <taxon>Pseudomonadota</taxon>
        <taxon>Gammaproteobacteria</taxon>
        <taxon>Alteromonadales</taxon>
        <taxon>Shewanellaceae</taxon>
        <taxon>Parashewanella</taxon>
    </lineage>
</organism>
<gene>
    <name evidence="3" type="ORF">D5018_20470</name>
</gene>
<reference evidence="3 4" key="1">
    <citation type="submission" date="2018-09" db="EMBL/GenBank/DDBJ databases">
        <title>Phylogeny of the Shewanellaceae, and recommendation for two new genera, Pseudoshewanella and Parashewanella.</title>
        <authorList>
            <person name="Wang G."/>
        </authorList>
    </citation>
    <scope>NUCLEOTIDE SEQUENCE [LARGE SCALE GENOMIC DNA]</scope>
    <source>
        <strain evidence="3 4">C51</strain>
    </source>
</reference>
<protein>
    <submittedName>
        <fullName evidence="3">Uncharacterized protein</fullName>
    </submittedName>
</protein>
<keyword evidence="2" id="KW-0472">Membrane</keyword>
<evidence type="ECO:0000256" key="1">
    <source>
        <dbReference type="SAM" id="MobiDB-lite"/>
    </source>
</evidence>
<evidence type="ECO:0000313" key="3">
    <source>
        <dbReference type="EMBL" id="RLV57830.1"/>
    </source>
</evidence>
<proteinExistence type="predicted"/>
<evidence type="ECO:0000256" key="2">
    <source>
        <dbReference type="SAM" id="Phobius"/>
    </source>
</evidence>
<feature type="region of interest" description="Disordered" evidence="1">
    <location>
        <begin position="1077"/>
        <end position="1097"/>
    </location>
</feature>
<comment type="caution">
    <text evidence="3">The sequence shown here is derived from an EMBL/GenBank/DDBJ whole genome shotgun (WGS) entry which is preliminary data.</text>
</comment>
<keyword evidence="2" id="KW-1133">Transmembrane helix</keyword>
<dbReference type="RefSeq" id="WP_121840831.1">
    <property type="nucleotide sequence ID" value="NZ_ML014883.1"/>
</dbReference>
<evidence type="ECO:0000313" key="4">
    <source>
        <dbReference type="Proteomes" id="UP000281474"/>
    </source>
</evidence>